<reference evidence="1 2" key="1">
    <citation type="submission" date="2016-06" db="EMBL/GenBank/DDBJ databases">
        <authorList>
            <person name="Kjaerup R.B."/>
            <person name="Dalgaard T.S."/>
            <person name="Juul-Madsen H.R."/>
        </authorList>
    </citation>
    <scope>NUCLEOTIDE SEQUENCE [LARGE SCALE GENOMIC DNA]</scope>
    <source>
        <strain evidence="1 2">DSM 45097</strain>
    </source>
</reference>
<dbReference type="AlphaFoldDB" id="A0A1C5JW60"/>
<proteinExistence type="predicted"/>
<evidence type="ECO:0008006" key="3">
    <source>
        <dbReference type="Google" id="ProtNLM"/>
    </source>
</evidence>
<name>A0A1C5JW60_9ACTN</name>
<protein>
    <recommendedName>
        <fullName evidence="3">Excreted virulence factor EspC, type VII ESX diderm</fullName>
    </recommendedName>
</protein>
<evidence type="ECO:0000313" key="1">
    <source>
        <dbReference type="EMBL" id="SCG74479.1"/>
    </source>
</evidence>
<gene>
    <name evidence="1" type="ORF">GA0074704_5046</name>
</gene>
<accession>A0A1C5JW60</accession>
<sequence length="108" mass="11163">MTGFEVDPAAIRAAGTRLTAVAEQFDADLRLALARIEGAGQPWGSDDIGALIGETHEVVAGALADFFVRSGETLRRDAADLLAMADAYDSAEESVVGDLSAIDGRLAG</sequence>
<dbReference type="RefSeq" id="WP_088972770.1">
    <property type="nucleotide sequence ID" value="NZ_JBHLYF010000029.1"/>
</dbReference>
<keyword evidence="2" id="KW-1185">Reference proteome</keyword>
<evidence type="ECO:0000313" key="2">
    <source>
        <dbReference type="Proteomes" id="UP000198210"/>
    </source>
</evidence>
<dbReference type="Proteomes" id="UP000198210">
    <property type="component" value="Chromosome I"/>
</dbReference>
<dbReference type="EMBL" id="LT607751">
    <property type="protein sequence ID" value="SCG74479.1"/>
    <property type="molecule type" value="Genomic_DNA"/>
</dbReference>
<organism evidence="1 2">
    <name type="scientific">Micromonospora siamensis</name>
    <dbReference type="NCBI Taxonomy" id="299152"/>
    <lineage>
        <taxon>Bacteria</taxon>
        <taxon>Bacillati</taxon>
        <taxon>Actinomycetota</taxon>
        <taxon>Actinomycetes</taxon>
        <taxon>Micromonosporales</taxon>
        <taxon>Micromonosporaceae</taxon>
        <taxon>Micromonospora</taxon>
    </lineage>
</organism>